<feature type="domain" description="HTH lysR-type" evidence="5">
    <location>
        <begin position="1"/>
        <end position="58"/>
    </location>
</feature>
<dbReference type="eggNOG" id="COG0583">
    <property type="taxonomic scope" value="Bacteria"/>
</dbReference>
<accession>I7KHL0</accession>
<dbReference type="EMBL" id="CAKE01000018">
    <property type="protein sequence ID" value="CCI82215.1"/>
    <property type="molecule type" value="Genomic_DNA"/>
</dbReference>
<dbReference type="SUPFAM" id="SSF53850">
    <property type="entry name" value="Periplasmic binding protein-like II"/>
    <property type="match status" value="1"/>
</dbReference>
<evidence type="ECO:0000256" key="1">
    <source>
        <dbReference type="ARBA" id="ARBA00009437"/>
    </source>
</evidence>
<organism evidence="6 7">
    <name type="scientific">Lactobacillus hominis DSM 23910 = CRBIP 24.179</name>
    <dbReference type="NCBI Taxonomy" id="1423758"/>
    <lineage>
        <taxon>Bacteria</taxon>
        <taxon>Bacillati</taxon>
        <taxon>Bacillota</taxon>
        <taxon>Bacilli</taxon>
        <taxon>Lactobacillales</taxon>
        <taxon>Lactobacillaceae</taxon>
        <taxon>Lactobacillus</taxon>
    </lineage>
</organism>
<evidence type="ECO:0000313" key="7">
    <source>
        <dbReference type="Proteomes" id="UP000009320"/>
    </source>
</evidence>
<dbReference type="PATRIC" id="fig|1423758.3.peg.773"/>
<dbReference type="InterPro" id="IPR000847">
    <property type="entry name" value="LysR_HTH_N"/>
</dbReference>
<proteinExistence type="inferred from homology"/>
<dbReference type="AlphaFoldDB" id="I7KHL0"/>
<evidence type="ECO:0000313" key="6">
    <source>
        <dbReference type="EMBL" id="CCI82215.1"/>
    </source>
</evidence>
<keyword evidence="7" id="KW-1185">Reference proteome</keyword>
<evidence type="ECO:0000256" key="2">
    <source>
        <dbReference type="ARBA" id="ARBA00023015"/>
    </source>
</evidence>
<dbReference type="InterPro" id="IPR036388">
    <property type="entry name" value="WH-like_DNA-bd_sf"/>
</dbReference>
<dbReference type="PROSITE" id="PS50931">
    <property type="entry name" value="HTH_LYSR"/>
    <property type="match status" value="1"/>
</dbReference>
<dbReference type="Pfam" id="PF03466">
    <property type="entry name" value="LysR_substrate"/>
    <property type="match status" value="1"/>
</dbReference>
<dbReference type="InterPro" id="IPR050950">
    <property type="entry name" value="HTH-type_LysR_regulators"/>
</dbReference>
<protein>
    <submittedName>
        <fullName evidence="6">Transcriptional regulator, LysR family</fullName>
    </submittedName>
</protein>
<keyword evidence="3" id="KW-0238">DNA-binding</keyword>
<dbReference type="Gene3D" id="3.40.190.290">
    <property type="match status" value="1"/>
</dbReference>
<evidence type="ECO:0000256" key="4">
    <source>
        <dbReference type="ARBA" id="ARBA00023163"/>
    </source>
</evidence>
<dbReference type="GeneID" id="82847437"/>
<comment type="caution">
    <text evidence="6">The sequence shown here is derived from an EMBL/GenBank/DDBJ whole genome shotgun (WGS) entry which is preliminary data.</text>
</comment>
<dbReference type="OrthoDB" id="9803735at2"/>
<dbReference type="Proteomes" id="UP000009320">
    <property type="component" value="Unassembled WGS sequence"/>
</dbReference>
<dbReference type="GO" id="GO:0003677">
    <property type="term" value="F:DNA binding"/>
    <property type="evidence" value="ECO:0007669"/>
    <property type="project" value="UniProtKB-KW"/>
</dbReference>
<keyword evidence="2" id="KW-0805">Transcription regulation</keyword>
<reference evidence="6 7" key="1">
    <citation type="submission" date="2012-06" db="EMBL/GenBank/DDBJ databases">
        <title>Draft Genome Sequence of Lactobacillus hominis Strain CRBIP 24.179T, isolated from human intestine.</title>
        <authorList>
            <person name="Cousin S."/>
            <person name="Ma L."/>
            <person name="Bizet C."/>
            <person name="Loux V."/>
            <person name="Bouchier C."/>
            <person name="Clermont D."/>
            <person name="Creno S."/>
        </authorList>
    </citation>
    <scope>NUCLEOTIDE SEQUENCE [LARGE SCALE GENOMIC DNA]</scope>
    <source>
        <strain evidence="7">CRBIP 24.179T</strain>
    </source>
</reference>
<gene>
    <name evidence="6" type="ORF">BN55_02595</name>
</gene>
<dbReference type="InterPro" id="IPR036390">
    <property type="entry name" value="WH_DNA-bd_sf"/>
</dbReference>
<dbReference type="GO" id="GO:0005829">
    <property type="term" value="C:cytosol"/>
    <property type="evidence" value="ECO:0007669"/>
    <property type="project" value="TreeGrafter"/>
</dbReference>
<dbReference type="InterPro" id="IPR005119">
    <property type="entry name" value="LysR_subst-bd"/>
</dbReference>
<dbReference type="FunFam" id="1.10.10.10:FF:000001">
    <property type="entry name" value="LysR family transcriptional regulator"/>
    <property type="match status" value="1"/>
</dbReference>
<dbReference type="SUPFAM" id="SSF46785">
    <property type="entry name" value="Winged helix' DNA-binding domain"/>
    <property type="match status" value="1"/>
</dbReference>
<dbReference type="Gene3D" id="1.10.10.10">
    <property type="entry name" value="Winged helix-like DNA-binding domain superfamily/Winged helix DNA-binding domain"/>
    <property type="match status" value="1"/>
</dbReference>
<dbReference type="PANTHER" id="PTHR30419">
    <property type="entry name" value="HTH-TYPE TRANSCRIPTIONAL REGULATOR YBHD"/>
    <property type="match status" value="1"/>
</dbReference>
<dbReference type="CDD" id="cd05466">
    <property type="entry name" value="PBP2_LTTR_substrate"/>
    <property type="match status" value="1"/>
</dbReference>
<dbReference type="Pfam" id="PF00126">
    <property type="entry name" value="HTH_1"/>
    <property type="match status" value="1"/>
</dbReference>
<comment type="similarity">
    <text evidence="1">Belongs to the LysR transcriptional regulatory family.</text>
</comment>
<dbReference type="PANTHER" id="PTHR30419:SF28">
    <property type="entry name" value="HTH-TYPE TRANSCRIPTIONAL REGULATOR BSDA"/>
    <property type="match status" value="1"/>
</dbReference>
<sequence>MNLKQLQYFITVAQERQITSAAKRLYIAQPPLSYQLKQLEKELNTKLFNRTAYGIELTPQGEIFKKYAEKMVNLSKNMQDDLEDNQSDKSGNIRLGLISSACDLIPNEAFEKLTQFYPNVKFEIFEDNTLNTIDKLNNDLIDIAIVRTPFNKQGLDYKQLLAEKMVAVFDNENYPLNRKKLNLIDLADQPLILYRRFEAIFNDSFAHQGITPFYSVKCDDARTAVLWADRKMGIALVPQSIAQAYSKKQIVEIDHSSWNSQIELVWKKDIKIKPVVKRLIESIN</sequence>
<dbReference type="PRINTS" id="PR00039">
    <property type="entry name" value="HTHLYSR"/>
</dbReference>
<dbReference type="RefSeq" id="WP_008471235.1">
    <property type="nucleotide sequence ID" value="NZ_AYZP01000018.1"/>
</dbReference>
<evidence type="ECO:0000259" key="5">
    <source>
        <dbReference type="PROSITE" id="PS50931"/>
    </source>
</evidence>
<keyword evidence="4" id="KW-0804">Transcription</keyword>
<dbReference type="GO" id="GO:0003700">
    <property type="term" value="F:DNA-binding transcription factor activity"/>
    <property type="evidence" value="ECO:0007669"/>
    <property type="project" value="InterPro"/>
</dbReference>
<evidence type="ECO:0000256" key="3">
    <source>
        <dbReference type="ARBA" id="ARBA00023125"/>
    </source>
</evidence>
<name>I7KHL0_9LACO</name>